<dbReference type="InterPro" id="IPR058317">
    <property type="entry name" value="DUF8004"/>
</dbReference>
<feature type="compositionally biased region" description="Polar residues" evidence="1">
    <location>
        <begin position="42"/>
        <end position="60"/>
    </location>
</feature>
<dbReference type="PANTHER" id="PTHR39601:SF2">
    <property type="entry name" value="CHORIOGENIN HMINOR"/>
    <property type="match status" value="1"/>
</dbReference>
<dbReference type="AlphaFoldDB" id="A0A9P4WHC0"/>
<dbReference type="Pfam" id="PF26013">
    <property type="entry name" value="DUF8004"/>
    <property type="match status" value="1"/>
</dbReference>
<dbReference type="OrthoDB" id="5302380at2759"/>
<name>A0A9P4WHC0_9PLEO</name>
<feature type="compositionally biased region" description="Polar residues" evidence="1">
    <location>
        <begin position="793"/>
        <end position="805"/>
    </location>
</feature>
<gene>
    <name evidence="3" type="ORF">E8E12_004061</name>
</gene>
<feature type="region of interest" description="Disordered" evidence="1">
    <location>
        <begin position="291"/>
        <end position="315"/>
    </location>
</feature>
<accession>A0A9P4WHC0</accession>
<protein>
    <recommendedName>
        <fullName evidence="2">DUF8004 domain-containing protein</fullName>
    </recommendedName>
</protein>
<proteinExistence type="predicted"/>
<dbReference type="PANTHER" id="PTHR39601">
    <property type="entry name" value="CHORIOGENIN HMINOR"/>
    <property type="match status" value="1"/>
</dbReference>
<evidence type="ECO:0000313" key="3">
    <source>
        <dbReference type="EMBL" id="KAF3032504.1"/>
    </source>
</evidence>
<evidence type="ECO:0000256" key="1">
    <source>
        <dbReference type="SAM" id="MobiDB-lite"/>
    </source>
</evidence>
<feature type="compositionally biased region" description="Pro residues" evidence="1">
    <location>
        <begin position="806"/>
        <end position="815"/>
    </location>
</feature>
<feature type="compositionally biased region" description="Low complexity" evidence="1">
    <location>
        <begin position="61"/>
        <end position="78"/>
    </location>
</feature>
<feature type="compositionally biased region" description="Basic and acidic residues" evidence="1">
    <location>
        <begin position="106"/>
        <end position="125"/>
    </location>
</feature>
<evidence type="ECO:0000313" key="4">
    <source>
        <dbReference type="Proteomes" id="UP000758155"/>
    </source>
</evidence>
<feature type="compositionally biased region" description="Basic and acidic residues" evidence="1">
    <location>
        <begin position="12"/>
        <end position="23"/>
    </location>
</feature>
<feature type="compositionally biased region" description="Basic and acidic residues" evidence="1">
    <location>
        <begin position="981"/>
        <end position="1004"/>
    </location>
</feature>
<feature type="domain" description="DUF8004" evidence="2">
    <location>
        <begin position="394"/>
        <end position="488"/>
    </location>
</feature>
<sequence length="1010" mass="113778">MSARGARSRKVQQKDIEKKEKKIAVQGKAPEIHDAFADWRATPSSNGSRNAGLSRSVSNLSHGTSHSSGTNGSGNRSRMNTVYSESSSHGRPAKSSTSGAASVSDHSAKGKEKTKFQAKGKETKAPRGRGGGVPIKTTAAPTPAPPQFRSESPAPRLPSHRKTWLDFRIWEGSKDEMRPYGGFAFDEDMHNGSVLIYFKEEQLDEDHPVPSIRAELDVLQHSGSSWLTNALMMGCLDEDEDDWALTAADEFMVPPRQYAHDRRMLAPTALGGMSPPPLDIDHASLRAPSRSATRTPQMYGHSTARSPPAALLPQNNQRNPTHEIWFTAPGELRTIQAQRLHHVAIRNFLALLHGKPIVGADVFEMLSTLQMQIQVMYELDNDMRSTTPADRSVRMIINCLGQYGIDDVRNDTRHALALLAWAEQDTVKWRQGYLECFTHLTGTITPQIEETAEFKRLSIVTRRNLGIAAKTLQLRIMEAEEKLASFDFGDLWKDSPKLVSGPVHQSYQAFRQFLANHYGRIYGTWPPPSQGTWLNRKTVLAMQNDFGSLYDYLVDRDVYWNPREERASRKWEMQHRKTEDFEADLPELGITDMLVMYDAKAGYAHIPHPYPLLPREVSKSPKDKEKKSFFSSLKKEKTRDVTKDAKAHLQLSIVFSDATNIEKLDVNFNGSTLIDKFEQFELTTDLKNFTPREARLGRWVLLYGILQVLSTLSVDVQGLKHTEGVRYFLCTDLKRCPEWVTNGHSDFLEATQQRSWCWQRAWDPTPIRNAPVELEASTLPARSSIPQKRERSNVQTRNAEYTQNSSPPPQRPLPAAPLDLEGATLMQNDIARISEKIDSLSMSHNASRMMRQEYERRRENEKVMAGEFKSPQSNDVGVDLRHLRTEESYRLAESEYATRPLPLVGGDVERDNYREMYANRPLPPPRSPLRSPGSVSTDLGGYPFSAAEMGFPSPPGYGVGTRERSGSRPPGYGNEVMAGQGRERSASKPPGYEERGARRERGMYERSGWQ</sequence>
<comment type="caution">
    <text evidence="3">The sequence shown here is derived from an EMBL/GenBank/DDBJ whole genome shotgun (WGS) entry which is preliminary data.</text>
</comment>
<reference evidence="3" key="1">
    <citation type="submission" date="2019-04" db="EMBL/GenBank/DDBJ databases">
        <title>Sequencing of skin fungus with MAO and IRED activity.</title>
        <authorList>
            <person name="Marsaioli A.J."/>
            <person name="Bonatto J.M.C."/>
            <person name="Reis Junior O."/>
        </authorList>
    </citation>
    <scope>NUCLEOTIDE SEQUENCE</scope>
    <source>
        <strain evidence="3">28M1</strain>
    </source>
</reference>
<dbReference type="Proteomes" id="UP000758155">
    <property type="component" value="Unassembled WGS sequence"/>
</dbReference>
<feature type="compositionally biased region" description="Polar residues" evidence="1">
    <location>
        <begin position="79"/>
        <end position="105"/>
    </location>
</feature>
<feature type="region of interest" description="Disordered" evidence="1">
    <location>
        <begin position="1"/>
        <end position="159"/>
    </location>
</feature>
<dbReference type="EMBL" id="SWKV01000099">
    <property type="protein sequence ID" value="KAF3032504.1"/>
    <property type="molecule type" value="Genomic_DNA"/>
</dbReference>
<feature type="compositionally biased region" description="Basic residues" evidence="1">
    <location>
        <begin position="1"/>
        <end position="11"/>
    </location>
</feature>
<feature type="region of interest" description="Disordered" evidence="1">
    <location>
        <begin position="778"/>
        <end position="816"/>
    </location>
</feature>
<keyword evidence="4" id="KW-1185">Reference proteome</keyword>
<organism evidence="3 4">
    <name type="scientific">Didymella heteroderae</name>
    <dbReference type="NCBI Taxonomy" id="1769908"/>
    <lineage>
        <taxon>Eukaryota</taxon>
        <taxon>Fungi</taxon>
        <taxon>Dikarya</taxon>
        <taxon>Ascomycota</taxon>
        <taxon>Pezizomycotina</taxon>
        <taxon>Dothideomycetes</taxon>
        <taxon>Pleosporomycetidae</taxon>
        <taxon>Pleosporales</taxon>
        <taxon>Pleosporineae</taxon>
        <taxon>Didymellaceae</taxon>
        <taxon>Didymella</taxon>
    </lineage>
</organism>
<feature type="region of interest" description="Disordered" evidence="1">
    <location>
        <begin position="917"/>
        <end position="1010"/>
    </location>
</feature>
<evidence type="ECO:0000259" key="2">
    <source>
        <dbReference type="Pfam" id="PF26013"/>
    </source>
</evidence>